<dbReference type="SUPFAM" id="SSF46785">
    <property type="entry name" value="Winged helix' DNA-binding domain"/>
    <property type="match status" value="1"/>
</dbReference>
<dbReference type="CDD" id="cd05466">
    <property type="entry name" value="PBP2_LTTR_substrate"/>
    <property type="match status" value="1"/>
</dbReference>
<evidence type="ECO:0000256" key="4">
    <source>
        <dbReference type="ARBA" id="ARBA00023163"/>
    </source>
</evidence>
<dbReference type="InterPro" id="IPR005119">
    <property type="entry name" value="LysR_subst-bd"/>
</dbReference>
<dbReference type="PANTHER" id="PTHR30126:SF64">
    <property type="entry name" value="HTH-TYPE TRANSCRIPTIONAL REGULATOR CITR"/>
    <property type="match status" value="1"/>
</dbReference>
<keyword evidence="3" id="KW-0238">DNA-binding</keyword>
<reference evidence="6 7" key="1">
    <citation type="submission" date="2010-12" db="EMBL/GenBank/DDBJ databases">
        <title>Complete sequence of Ethanoligenens harbinense YUAN-3.</title>
        <authorList>
            <person name="Lucas S."/>
            <person name="Copeland A."/>
            <person name="Lapidus A."/>
            <person name="Cheng J.-F."/>
            <person name="Bruce D."/>
            <person name="Goodwin L."/>
            <person name="Pitluck S."/>
            <person name="Chertkov O."/>
            <person name="Misra M."/>
            <person name="Detter J.C."/>
            <person name="Han C."/>
            <person name="Tapia R."/>
            <person name="Land M."/>
            <person name="Hauser L."/>
            <person name="Jeffries C."/>
            <person name="Kyrpides N."/>
            <person name="Ivanova N."/>
            <person name="Mikhailova N."/>
            <person name="Wang A."/>
            <person name="Mouttaki H."/>
            <person name="He Z."/>
            <person name="Zhou J."/>
            <person name="Hemme C.L."/>
            <person name="Woyke T."/>
        </authorList>
    </citation>
    <scope>NUCLEOTIDE SEQUENCE [LARGE SCALE GENOMIC DNA]</scope>
    <source>
        <strain evidence="7">DSM 18485 / JCM 12961 / CGMCC 1.5033 / YUAN-3</strain>
    </source>
</reference>
<dbReference type="PROSITE" id="PS50931">
    <property type="entry name" value="HTH_LYSR"/>
    <property type="match status" value="1"/>
</dbReference>
<dbReference type="Proteomes" id="UP000001551">
    <property type="component" value="Chromosome"/>
</dbReference>
<evidence type="ECO:0000256" key="3">
    <source>
        <dbReference type="ARBA" id="ARBA00023125"/>
    </source>
</evidence>
<dbReference type="InterPro" id="IPR000847">
    <property type="entry name" value="LysR_HTH_N"/>
</dbReference>
<dbReference type="AlphaFoldDB" id="E6U3V9"/>
<dbReference type="GO" id="GO:0000976">
    <property type="term" value="F:transcription cis-regulatory region binding"/>
    <property type="evidence" value="ECO:0007669"/>
    <property type="project" value="TreeGrafter"/>
</dbReference>
<proteinExistence type="inferred from homology"/>
<evidence type="ECO:0000313" key="7">
    <source>
        <dbReference type="Proteomes" id="UP000001551"/>
    </source>
</evidence>
<dbReference type="EMBL" id="CP002400">
    <property type="protein sequence ID" value="ADU26526.1"/>
    <property type="molecule type" value="Genomic_DNA"/>
</dbReference>
<gene>
    <name evidence="6" type="ordered locus">Ethha_0973</name>
</gene>
<keyword evidence="2" id="KW-0805">Transcription regulation</keyword>
<dbReference type="InterPro" id="IPR036388">
    <property type="entry name" value="WH-like_DNA-bd_sf"/>
</dbReference>
<dbReference type="InterPro" id="IPR036390">
    <property type="entry name" value="WH_DNA-bd_sf"/>
</dbReference>
<dbReference type="Gene3D" id="3.40.190.290">
    <property type="match status" value="1"/>
</dbReference>
<dbReference type="GO" id="GO:0003700">
    <property type="term" value="F:DNA-binding transcription factor activity"/>
    <property type="evidence" value="ECO:0007669"/>
    <property type="project" value="InterPro"/>
</dbReference>
<dbReference type="Gene3D" id="1.10.10.10">
    <property type="entry name" value="Winged helix-like DNA-binding domain superfamily/Winged helix DNA-binding domain"/>
    <property type="match status" value="1"/>
</dbReference>
<dbReference type="PANTHER" id="PTHR30126">
    <property type="entry name" value="HTH-TYPE TRANSCRIPTIONAL REGULATOR"/>
    <property type="match status" value="1"/>
</dbReference>
<accession>E6U3V9</accession>
<dbReference type="eggNOG" id="COG0583">
    <property type="taxonomic scope" value="Bacteria"/>
</dbReference>
<dbReference type="RefSeq" id="WP_013484887.1">
    <property type="nucleotide sequence ID" value="NC_014828.1"/>
</dbReference>
<evidence type="ECO:0000256" key="2">
    <source>
        <dbReference type="ARBA" id="ARBA00023015"/>
    </source>
</evidence>
<sequence length="298" mass="34670">MNLEWYYTFLVVAKYQNYRKAADELFITQTSVYNHVKNLEALLGVDLVEQSGRNIILTKAGQYFCGIAKETINTYEKGIYSIKNMESNYKATLKIVVTTYIDNYLLTKFLPLFFKREPNINVSTTVLEEYIPQAIAEGDYDIGIDRKEPNMKSIHYKNICEGRIQLIVPNIIENSNLNSEREYFEKYRVLSDNHPTYWDELKDTIIKIYPKTNFVSISSVRSTEDLIIANQGVSYLPVYIIADVEQSKIKLVEPKNISAPISFTYLIWKKETPEINSFNLLFEHFVAEENKKISKVEQ</sequence>
<keyword evidence="7" id="KW-1185">Reference proteome</keyword>
<name>E6U3V9_ETHHY</name>
<dbReference type="Pfam" id="PF00126">
    <property type="entry name" value="HTH_1"/>
    <property type="match status" value="1"/>
</dbReference>
<dbReference type="STRING" id="663278.Ethha_0973"/>
<keyword evidence="4" id="KW-0804">Transcription</keyword>
<evidence type="ECO:0000259" key="5">
    <source>
        <dbReference type="PROSITE" id="PS50931"/>
    </source>
</evidence>
<organism evidence="6 7">
    <name type="scientific">Ethanoligenens harbinense (strain DSM 18485 / JCM 12961 / CGMCC 1.5033 / YUAN-3)</name>
    <dbReference type="NCBI Taxonomy" id="663278"/>
    <lineage>
        <taxon>Bacteria</taxon>
        <taxon>Bacillati</taxon>
        <taxon>Bacillota</taxon>
        <taxon>Clostridia</taxon>
        <taxon>Eubacteriales</taxon>
        <taxon>Oscillospiraceae</taxon>
        <taxon>Ethanoligenens</taxon>
    </lineage>
</organism>
<protein>
    <submittedName>
        <fullName evidence="6">Transcriptional regulator, LysR family</fullName>
    </submittedName>
</protein>
<dbReference type="KEGG" id="eha:Ethha_0973"/>
<evidence type="ECO:0000313" key="6">
    <source>
        <dbReference type="EMBL" id="ADU26526.1"/>
    </source>
</evidence>
<evidence type="ECO:0000256" key="1">
    <source>
        <dbReference type="ARBA" id="ARBA00009437"/>
    </source>
</evidence>
<dbReference type="SUPFAM" id="SSF53850">
    <property type="entry name" value="Periplasmic binding protein-like II"/>
    <property type="match status" value="1"/>
</dbReference>
<dbReference type="Pfam" id="PF03466">
    <property type="entry name" value="LysR_substrate"/>
    <property type="match status" value="1"/>
</dbReference>
<dbReference type="HOGENOM" id="CLU_039613_14_0_9"/>
<comment type="similarity">
    <text evidence="1">Belongs to the LysR transcriptional regulatory family.</text>
</comment>
<feature type="domain" description="HTH lysR-type" evidence="5">
    <location>
        <begin position="1"/>
        <end position="58"/>
    </location>
</feature>